<accession>A0A1I5SYX4</accession>
<name>A0A1I5SYX4_9FIRM</name>
<feature type="domain" description="Rubrerythrin diiron-binding" evidence="1">
    <location>
        <begin position="10"/>
        <end position="159"/>
    </location>
</feature>
<organism evidence="2 3">
    <name type="scientific">Caldicoprobacter faecalis</name>
    <dbReference type="NCBI Taxonomy" id="937334"/>
    <lineage>
        <taxon>Bacteria</taxon>
        <taxon>Bacillati</taxon>
        <taxon>Bacillota</taxon>
        <taxon>Clostridia</taxon>
        <taxon>Caldicoprobacterales</taxon>
        <taxon>Caldicoprobacteraceae</taxon>
        <taxon>Caldicoprobacter</taxon>
    </lineage>
</organism>
<dbReference type="SUPFAM" id="SSF47240">
    <property type="entry name" value="Ferritin-like"/>
    <property type="match status" value="2"/>
</dbReference>
<proteinExistence type="predicted"/>
<reference evidence="2 3" key="1">
    <citation type="submission" date="2016-10" db="EMBL/GenBank/DDBJ databases">
        <authorList>
            <person name="de Groot N.N."/>
        </authorList>
    </citation>
    <scope>NUCLEOTIDE SEQUENCE [LARGE SCALE GENOMIC DNA]</scope>
    <source>
        <strain evidence="2 3">DSM 20678</strain>
    </source>
</reference>
<gene>
    <name evidence="2" type="ORF">SAMN05444406_10394</name>
</gene>
<dbReference type="GO" id="GO:0046872">
    <property type="term" value="F:metal ion binding"/>
    <property type="evidence" value="ECO:0007669"/>
    <property type="project" value="InterPro"/>
</dbReference>
<dbReference type="OrthoDB" id="271558at2"/>
<dbReference type="RefSeq" id="WP_025748634.1">
    <property type="nucleotide sequence ID" value="NZ_FOXR01000003.1"/>
</dbReference>
<keyword evidence="3" id="KW-1185">Reference proteome</keyword>
<protein>
    <submittedName>
        <fullName evidence="2">Rubrerythrin</fullName>
    </submittedName>
</protein>
<dbReference type="PANTHER" id="PTHR33531:SF7">
    <property type="entry name" value="HYPOTHETICAL MEMBRANE PROTEIN, CONSERVED"/>
    <property type="match status" value="1"/>
</dbReference>
<dbReference type="InterPro" id="IPR003251">
    <property type="entry name" value="Rr_diiron-bd_dom"/>
</dbReference>
<dbReference type="InterPro" id="IPR009078">
    <property type="entry name" value="Ferritin-like_SF"/>
</dbReference>
<dbReference type="PANTHER" id="PTHR33531">
    <property type="entry name" value="RUBRERYTHRIN SUBFAMILY"/>
    <property type="match status" value="1"/>
</dbReference>
<dbReference type="CDD" id="cd01045">
    <property type="entry name" value="Ferritin_like_AB"/>
    <property type="match status" value="1"/>
</dbReference>
<evidence type="ECO:0000313" key="3">
    <source>
        <dbReference type="Proteomes" id="UP000198577"/>
    </source>
</evidence>
<evidence type="ECO:0000313" key="2">
    <source>
        <dbReference type="EMBL" id="SFP75416.1"/>
    </source>
</evidence>
<dbReference type="AlphaFoldDB" id="A0A1I5SYX4"/>
<dbReference type="EMBL" id="FOXR01000003">
    <property type="protein sequence ID" value="SFP75416.1"/>
    <property type="molecule type" value="Genomic_DNA"/>
</dbReference>
<dbReference type="GO" id="GO:0016491">
    <property type="term" value="F:oxidoreductase activity"/>
    <property type="evidence" value="ECO:0007669"/>
    <property type="project" value="InterPro"/>
</dbReference>
<sequence>MSINIFNDLEAIKLAIAIEERGERFYRQSARKVSDSTARVLLERLAEDEKEHKAVFEGLYQEFLKNKGKFDDEYLYDQDVAAYFNALAHSLIFPNEEEQARVVDQLQSLEDVIRFGIQAEKDSILLYTQMIISSKLSEAKDAFRRLLKEEKRHLVDLQAYLKRE</sequence>
<dbReference type="InterPro" id="IPR012347">
    <property type="entry name" value="Ferritin-like"/>
</dbReference>
<dbReference type="STRING" id="937334.SAMN05444406_10394"/>
<dbReference type="Pfam" id="PF02915">
    <property type="entry name" value="Rubrerythrin"/>
    <property type="match status" value="1"/>
</dbReference>
<dbReference type="Gene3D" id="1.20.1260.10">
    <property type="match status" value="1"/>
</dbReference>
<dbReference type="Proteomes" id="UP000198577">
    <property type="component" value="Unassembled WGS sequence"/>
</dbReference>
<evidence type="ECO:0000259" key="1">
    <source>
        <dbReference type="Pfam" id="PF02915"/>
    </source>
</evidence>